<protein>
    <recommendedName>
        <fullName evidence="4">Thioredoxin-like protein</fullName>
    </recommendedName>
</protein>
<evidence type="ECO:0000313" key="3">
    <source>
        <dbReference type="Proteomes" id="UP001219355"/>
    </source>
</evidence>
<evidence type="ECO:0000256" key="1">
    <source>
        <dbReference type="SAM" id="MobiDB-lite"/>
    </source>
</evidence>
<evidence type="ECO:0000313" key="2">
    <source>
        <dbReference type="EMBL" id="WEW56498.1"/>
    </source>
</evidence>
<dbReference type="Gene3D" id="3.40.30.10">
    <property type="entry name" value="Glutaredoxin"/>
    <property type="match status" value="1"/>
</dbReference>
<keyword evidence="3" id="KW-1185">Reference proteome</keyword>
<dbReference type="SUPFAM" id="SSF52833">
    <property type="entry name" value="Thioredoxin-like"/>
    <property type="match status" value="1"/>
</dbReference>
<feature type="region of interest" description="Disordered" evidence="1">
    <location>
        <begin position="185"/>
        <end position="228"/>
    </location>
</feature>
<gene>
    <name evidence="2" type="ORF">PRK78_001943</name>
</gene>
<evidence type="ECO:0008006" key="4">
    <source>
        <dbReference type="Google" id="ProtNLM"/>
    </source>
</evidence>
<feature type="compositionally biased region" description="Acidic residues" evidence="1">
    <location>
        <begin position="192"/>
        <end position="202"/>
    </location>
</feature>
<proteinExistence type="predicted"/>
<organism evidence="2 3">
    <name type="scientific">Emydomyces testavorans</name>
    <dbReference type="NCBI Taxonomy" id="2070801"/>
    <lineage>
        <taxon>Eukaryota</taxon>
        <taxon>Fungi</taxon>
        <taxon>Dikarya</taxon>
        <taxon>Ascomycota</taxon>
        <taxon>Pezizomycotina</taxon>
        <taxon>Eurotiomycetes</taxon>
        <taxon>Eurotiomycetidae</taxon>
        <taxon>Onygenales</taxon>
        <taxon>Nannizziopsiaceae</taxon>
        <taxon>Emydomyces</taxon>
    </lineage>
</organism>
<dbReference type="InterPro" id="IPR036249">
    <property type="entry name" value="Thioredoxin-like_sf"/>
</dbReference>
<sequence length="228" mass="24780">MPPSHASDDNDDNTDALLDALEHEDPSPDYTAQRLAQLKSDLSAPNPSAAPSTITTLLNNSPLPTLPSDQSILDFTTQRPHCIIHFFHPDFSRCATMDKHLTVLSAAHSSGGAAAARFARADVRNAPFVVEKLKIRVLPCVIGFVEGEVRERVVGFEGLGWRGDDFETGALEERFVRKGVLGGVKVGRRDGESDEDRDEEGEREERRKTIRSGRGKMVGGGGGDDDSD</sequence>
<accession>A0AAF0DDZ3</accession>
<dbReference type="AlphaFoldDB" id="A0AAF0DDZ3"/>
<reference evidence="2" key="1">
    <citation type="submission" date="2023-03" db="EMBL/GenBank/DDBJ databases">
        <title>Emydomyces testavorans Genome Sequence.</title>
        <authorList>
            <person name="Hoyer L."/>
        </authorList>
    </citation>
    <scope>NUCLEOTIDE SEQUENCE</scope>
    <source>
        <strain evidence="2">16-2883</strain>
    </source>
</reference>
<name>A0AAF0DDZ3_9EURO</name>
<dbReference type="PANTHER" id="PTHR21148">
    <property type="entry name" value="THIOREDOXIN DOMAIN-CONTAINING PROTEIN 9"/>
    <property type="match status" value="1"/>
</dbReference>
<dbReference type="EMBL" id="CP120627">
    <property type="protein sequence ID" value="WEW56498.1"/>
    <property type="molecule type" value="Genomic_DNA"/>
</dbReference>
<dbReference type="Proteomes" id="UP001219355">
    <property type="component" value="Chromosome 1"/>
</dbReference>
<feature type="region of interest" description="Disordered" evidence="1">
    <location>
        <begin position="1"/>
        <end position="28"/>
    </location>
</feature>